<keyword evidence="1" id="KW-0812">Transmembrane</keyword>
<keyword evidence="1" id="KW-1133">Transmembrane helix</keyword>
<keyword evidence="1" id="KW-0472">Membrane</keyword>
<organism evidence="2 3">
    <name type="scientific">Paracoccus haeundaensis</name>
    <dbReference type="NCBI Taxonomy" id="225362"/>
    <lineage>
        <taxon>Bacteria</taxon>
        <taxon>Pseudomonadati</taxon>
        <taxon>Pseudomonadota</taxon>
        <taxon>Alphaproteobacteria</taxon>
        <taxon>Rhodobacterales</taxon>
        <taxon>Paracoccaceae</taxon>
        <taxon>Paracoccus</taxon>
    </lineage>
</organism>
<proteinExistence type="predicted"/>
<accession>A0A5C4RBJ6</accession>
<comment type="caution">
    <text evidence="2">The sequence shown here is derived from an EMBL/GenBank/DDBJ whole genome shotgun (WGS) entry which is preliminary data.</text>
</comment>
<keyword evidence="3" id="KW-1185">Reference proteome</keyword>
<feature type="transmembrane region" description="Helical" evidence="1">
    <location>
        <begin position="37"/>
        <end position="55"/>
    </location>
</feature>
<dbReference type="Proteomes" id="UP000304880">
    <property type="component" value="Unassembled WGS sequence"/>
</dbReference>
<feature type="transmembrane region" description="Helical" evidence="1">
    <location>
        <begin position="6"/>
        <end position="25"/>
    </location>
</feature>
<dbReference type="AlphaFoldDB" id="A0A5C4RBJ6"/>
<sequence length="167" mass="17523">MTGIGSDLIGVIAAAVGAAAVLYAGMHLARKLGLSPAAWLLPAGIGLSMVAYSVWNDYAWFDRAQASLPAGSQVLVIGHDSQPWAPWTYLFPVETRFAALDPAQITQGADGTRRAPIMLVERRGQTVIVPQDFDCAGARIRPGRADWMPAGDDAAFATVCPDGGTNG</sequence>
<gene>
    <name evidence="2" type="ORF">FHD67_01140</name>
</gene>
<evidence type="ECO:0000313" key="3">
    <source>
        <dbReference type="Proteomes" id="UP000304880"/>
    </source>
</evidence>
<dbReference type="RefSeq" id="WP_139597555.1">
    <property type="nucleotide sequence ID" value="NZ_VDDC01000002.1"/>
</dbReference>
<dbReference type="EMBL" id="VDDC01000002">
    <property type="protein sequence ID" value="TNH41031.1"/>
    <property type="molecule type" value="Genomic_DNA"/>
</dbReference>
<evidence type="ECO:0000256" key="1">
    <source>
        <dbReference type="SAM" id="Phobius"/>
    </source>
</evidence>
<protein>
    <submittedName>
        <fullName evidence="2">Uncharacterized protein</fullName>
    </submittedName>
</protein>
<reference evidence="2 3" key="1">
    <citation type="submission" date="2019-06" db="EMBL/GenBank/DDBJ databases">
        <authorList>
            <person name="Li J."/>
        </authorList>
    </citation>
    <scope>NUCLEOTIDE SEQUENCE [LARGE SCALE GENOMIC DNA]</scope>
    <source>
        <strain evidence="2 3">CGMCC 1.8012</strain>
    </source>
</reference>
<name>A0A5C4RBJ6_9RHOB</name>
<evidence type="ECO:0000313" key="2">
    <source>
        <dbReference type="EMBL" id="TNH41031.1"/>
    </source>
</evidence>